<dbReference type="Pfam" id="PF19628">
    <property type="entry name" value="DUF6132"/>
    <property type="match status" value="1"/>
</dbReference>
<organism evidence="2 3">
    <name type="scientific">Leptonema illini</name>
    <dbReference type="NCBI Taxonomy" id="183"/>
    <lineage>
        <taxon>Bacteria</taxon>
        <taxon>Pseudomonadati</taxon>
        <taxon>Spirochaetota</taxon>
        <taxon>Spirochaetia</taxon>
        <taxon>Leptospirales</taxon>
        <taxon>Leptospiraceae</taxon>
        <taxon>Leptonema</taxon>
    </lineage>
</organism>
<comment type="caution">
    <text evidence="2">The sequence shown here is derived from an EMBL/GenBank/DDBJ whole genome shotgun (WGS) entry which is preliminary data.</text>
</comment>
<keyword evidence="1" id="KW-0472">Membrane</keyword>
<evidence type="ECO:0000313" key="3">
    <source>
        <dbReference type="Proteomes" id="UP000460298"/>
    </source>
</evidence>
<dbReference type="AlphaFoldDB" id="A0A833H1T1"/>
<reference evidence="2 3" key="1">
    <citation type="submission" date="2019-10" db="EMBL/GenBank/DDBJ databases">
        <title>Extracellular Electron Transfer in a Candidatus Methanoperedens spp. Enrichment Culture.</title>
        <authorList>
            <person name="Berger S."/>
            <person name="Rangel Shaw D."/>
            <person name="Berben T."/>
            <person name="In 'T Zandt M."/>
            <person name="Frank J."/>
            <person name="Reimann J."/>
            <person name="Jetten M.S.M."/>
            <person name="Welte C.U."/>
        </authorList>
    </citation>
    <scope>NUCLEOTIDE SEQUENCE [LARGE SCALE GENOMIC DNA]</scope>
    <source>
        <strain evidence="2">SB12</strain>
    </source>
</reference>
<protein>
    <submittedName>
        <fullName evidence="2">Uncharacterized protein</fullName>
    </submittedName>
</protein>
<gene>
    <name evidence="2" type="ORF">F9K24_10240</name>
</gene>
<dbReference type="InterPro" id="IPR045764">
    <property type="entry name" value="DUF6132"/>
</dbReference>
<dbReference type="EMBL" id="WBUI01000008">
    <property type="protein sequence ID" value="KAB2932748.1"/>
    <property type="molecule type" value="Genomic_DNA"/>
</dbReference>
<sequence>MEVLLESLFSPALLRWLVLPAGALVGYLYYRLIGCKSGACPLTSSPWSSSLVGLALAYLFFFK</sequence>
<dbReference type="Proteomes" id="UP000460298">
    <property type="component" value="Unassembled WGS sequence"/>
</dbReference>
<accession>A0A833H1T1</accession>
<feature type="transmembrane region" description="Helical" evidence="1">
    <location>
        <begin position="42"/>
        <end position="61"/>
    </location>
</feature>
<name>A0A833H1T1_9LEPT</name>
<evidence type="ECO:0000256" key="1">
    <source>
        <dbReference type="SAM" id="Phobius"/>
    </source>
</evidence>
<evidence type="ECO:0000313" key="2">
    <source>
        <dbReference type="EMBL" id="KAB2932748.1"/>
    </source>
</evidence>
<feature type="transmembrane region" description="Helical" evidence="1">
    <location>
        <begin position="12"/>
        <end position="30"/>
    </location>
</feature>
<keyword evidence="1" id="KW-1133">Transmembrane helix</keyword>
<proteinExistence type="predicted"/>
<keyword evidence="1" id="KW-0812">Transmembrane</keyword>